<organism evidence="2">
    <name type="scientific">Streptococcus oralis</name>
    <dbReference type="NCBI Taxonomy" id="1303"/>
    <lineage>
        <taxon>Bacteria</taxon>
        <taxon>Bacillati</taxon>
        <taxon>Bacillota</taxon>
        <taxon>Bacilli</taxon>
        <taxon>Lactobacillales</taxon>
        <taxon>Streptococcaceae</taxon>
        <taxon>Streptococcus</taxon>
    </lineage>
</organism>
<dbReference type="Pfam" id="PF04239">
    <property type="entry name" value="DUF421"/>
    <property type="match status" value="1"/>
</dbReference>
<proteinExistence type="predicted"/>
<reference evidence="2" key="1">
    <citation type="submission" date="2019-11" db="EMBL/GenBank/DDBJ databases">
        <authorList>
            <person name="Feng L."/>
        </authorList>
    </citation>
    <scope>NUCLEOTIDE SEQUENCE</scope>
    <source>
        <strain evidence="2">SrubneriLFYP117</strain>
    </source>
</reference>
<dbReference type="InterPro" id="IPR023090">
    <property type="entry name" value="UPF0702_alpha/beta_dom_sf"/>
</dbReference>
<evidence type="ECO:0000259" key="1">
    <source>
        <dbReference type="Pfam" id="PF04239"/>
    </source>
</evidence>
<dbReference type="InterPro" id="IPR007353">
    <property type="entry name" value="DUF421"/>
</dbReference>
<accession>A0A6N3A057</accession>
<evidence type="ECO:0000313" key="2">
    <source>
        <dbReference type="EMBL" id="VYT83446.1"/>
    </source>
</evidence>
<name>A0A6N3A057_STROR</name>
<protein>
    <recommendedName>
        <fullName evidence="1">YetF C-terminal domain-containing protein</fullName>
    </recommendedName>
</protein>
<gene>
    <name evidence="2" type="ORF">SRLFYP117_01830</name>
</gene>
<dbReference type="AlphaFoldDB" id="A0A6N3A057"/>
<feature type="domain" description="YetF C-terminal" evidence="1">
    <location>
        <begin position="1"/>
        <end position="71"/>
    </location>
</feature>
<dbReference type="EMBL" id="CACRUL010000003">
    <property type="protein sequence ID" value="VYT83446.1"/>
    <property type="molecule type" value="Genomic_DNA"/>
</dbReference>
<dbReference type="Gene3D" id="3.30.240.20">
    <property type="entry name" value="bsu07140 like domains"/>
    <property type="match status" value="1"/>
</dbReference>
<sequence length="102" mass="11476">MKEVKRAVIKQNGKLIIVGMGDENPKYPAITNGVIQTDILKTINKTEDWLMDQLKQDGYENVDDIFIAEYDKGKLNVVTYSSIINCGLIMTPSHFQNTVADI</sequence>